<keyword evidence="3 6" id="KW-0032">Aminotransferase</keyword>
<dbReference type="InterPro" id="IPR004839">
    <property type="entry name" value="Aminotransferase_I/II_large"/>
</dbReference>
<dbReference type="PANTHER" id="PTHR46383">
    <property type="entry name" value="ASPARTATE AMINOTRANSFERASE"/>
    <property type="match status" value="1"/>
</dbReference>
<dbReference type="AlphaFoldDB" id="D5EDM3"/>
<dbReference type="Gene3D" id="3.90.1150.10">
    <property type="entry name" value="Aspartate Aminotransferase, domain 1"/>
    <property type="match status" value="1"/>
</dbReference>
<evidence type="ECO:0000256" key="4">
    <source>
        <dbReference type="ARBA" id="ARBA00022679"/>
    </source>
</evidence>
<dbReference type="RefSeq" id="WP_013047921.1">
    <property type="nucleotide sequence ID" value="NC_014011.1"/>
</dbReference>
<evidence type="ECO:0000256" key="5">
    <source>
        <dbReference type="ARBA" id="ARBA00022898"/>
    </source>
</evidence>
<keyword evidence="5" id="KW-0663">Pyridoxal phosphate</keyword>
<dbReference type="KEGG" id="aco:Amico_0518"/>
<evidence type="ECO:0000313" key="8">
    <source>
        <dbReference type="EMBL" id="ADE56655.1"/>
    </source>
</evidence>
<dbReference type="CDD" id="cd00609">
    <property type="entry name" value="AAT_like"/>
    <property type="match status" value="1"/>
</dbReference>
<dbReference type="EC" id="2.6.1.-" evidence="6"/>
<comment type="similarity">
    <text evidence="2 6">Belongs to the class-I pyridoxal-phosphate-dependent aminotransferase family.</text>
</comment>
<evidence type="ECO:0000256" key="2">
    <source>
        <dbReference type="ARBA" id="ARBA00007441"/>
    </source>
</evidence>
<dbReference type="HOGENOM" id="CLU_017584_4_3_0"/>
<proteinExistence type="inferred from homology"/>
<evidence type="ECO:0000259" key="7">
    <source>
        <dbReference type="Pfam" id="PF00155"/>
    </source>
</evidence>
<keyword evidence="9" id="KW-1185">Reference proteome</keyword>
<dbReference type="InterPro" id="IPR015422">
    <property type="entry name" value="PyrdxlP-dep_Trfase_small"/>
</dbReference>
<dbReference type="InterPro" id="IPR015421">
    <property type="entry name" value="PyrdxlP-dep_Trfase_major"/>
</dbReference>
<dbReference type="GO" id="GO:0008483">
    <property type="term" value="F:transaminase activity"/>
    <property type="evidence" value="ECO:0007669"/>
    <property type="project" value="UniProtKB-KW"/>
</dbReference>
<sequence>MSRKVLSDLVAGIEPSPTEETSFLANSLKRQGVDVISFAQGEPDFDTPDYIKNAAIEAVQEGFTKYTDVPGILELREAVVQKLKRQNNLDYDVLEVLIGNGGKQLLYEVFATLCDPGDEVVIPTPCYVSYVDQIRLTGANAVFMPTQEVNKFRPRLEEVQKIWNPKVKVFVLNSPCNPTGAVFEEEEMRKIMDFLVEKETFVVTDEVYEYLLYNGAKHTSPAALDIRYKPWCVLVNSVSKTYAMTGWRVGYAAGPKEIIKGMNALQGHVTGNVNSIAQKAVVEALSGPQEDIVLMVGEYAQRKDYIVNRINSINGLSCIDPDGAFYIFANVKKLIGKTFGRERIKNDKDVAKFFLNVAHVAVVPGIAFGYEGYVRFVFAKSLDTIKEGLDRIEKAILRLE</sequence>
<dbReference type="InterPro" id="IPR050596">
    <property type="entry name" value="AspAT/PAT-like"/>
</dbReference>
<evidence type="ECO:0000313" key="9">
    <source>
        <dbReference type="Proteomes" id="UP000002366"/>
    </source>
</evidence>
<feature type="domain" description="Aminotransferase class I/classII large" evidence="7">
    <location>
        <begin position="34"/>
        <end position="392"/>
    </location>
</feature>
<dbReference type="GO" id="GO:0030170">
    <property type="term" value="F:pyridoxal phosphate binding"/>
    <property type="evidence" value="ECO:0007669"/>
    <property type="project" value="InterPro"/>
</dbReference>
<evidence type="ECO:0000256" key="6">
    <source>
        <dbReference type="RuleBase" id="RU000481"/>
    </source>
</evidence>
<dbReference type="InterPro" id="IPR004838">
    <property type="entry name" value="NHTrfase_class1_PyrdxlP-BS"/>
</dbReference>
<comment type="cofactor">
    <cofactor evidence="1 6">
        <name>pyridoxal 5'-phosphate</name>
        <dbReference type="ChEBI" id="CHEBI:597326"/>
    </cofactor>
</comment>
<gene>
    <name evidence="8" type="ordered locus">Amico_0518</name>
</gene>
<dbReference type="PANTHER" id="PTHR46383:SF1">
    <property type="entry name" value="ASPARTATE AMINOTRANSFERASE"/>
    <property type="match status" value="1"/>
</dbReference>
<evidence type="ECO:0000256" key="3">
    <source>
        <dbReference type="ARBA" id="ARBA00022576"/>
    </source>
</evidence>
<dbReference type="eggNOG" id="COG0436">
    <property type="taxonomic scope" value="Bacteria"/>
</dbReference>
<dbReference type="FunFam" id="3.40.640.10:FF:000033">
    <property type="entry name" value="Aspartate aminotransferase"/>
    <property type="match status" value="1"/>
</dbReference>
<organism evidence="8 9">
    <name type="scientific">Aminobacterium colombiense (strain DSM 12261 / ALA-1)</name>
    <dbReference type="NCBI Taxonomy" id="572547"/>
    <lineage>
        <taxon>Bacteria</taxon>
        <taxon>Thermotogati</taxon>
        <taxon>Synergistota</taxon>
        <taxon>Synergistia</taxon>
        <taxon>Synergistales</taxon>
        <taxon>Aminobacteriaceae</taxon>
        <taxon>Aminobacterium</taxon>
    </lineage>
</organism>
<dbReference type="Pfam" id="PF00155">
    <property type="entry name" value="Aminotran_1_2"/>
    <property type="match status" value="1"/>
</dbReference>
<reference evidence="8 9" key="1">
    <citation type="journal article" date="2010" name="Stand. Genomic Sci.">
        <title>Complete genome sequence of Aminobacterium colombiense type strain (ALA-1).</title>
        <authorList>
            <person name="Chertkov O."/>
            <person name="Sikorski J."/>
            <person name="Brambilla E."/>
            <person name="Lapidus A."/>
            <person name="Copeland A."/>
            <person name="Glavina Del Rio T."/>
            <person name="Nolan M."/>
            <person name="Lucas S."/>
            <person name="Tice H."/>
            <person name="Cheng J.F."/>
            <person name="Han C."/>
            <person name="Detter J.C."/>
            <person name="Bruce D."/>
            <person name="Tapia R."/>
            <person name="Goodwin L."/>
            <person name="Pitluck S."/>
            <person name="Liolios K."/>
            <person name="Ivanova N."/>
            <person name="Mavromatis K."/>
            <person name="Ovchinnikova G."/>
            <person name="Pati A."/>
            <person name="Chen A."/>
            <person name="Palaniappan K."/>
            <person name="Land M."/>
            <person name="Hauser L."/>
            <person name="Chang Y.J."/>
            <person name="Jeffries C.D."/>
            <person name="Spring S."/>
            <person name="Rohde M."/>
            <person name="Goker M."/>
            <person name="Bristow J."/>
            <person name="Eisen J.A."/>
            <person name="Markowitz V."/>
            <person name="Hugenholtz P."/>
            <person name="Kyrpides N.C."/>
            <person name="Klenk H.P."/>
        </authorList>
    </citation>
    <scope>NUCLEOTIDE SEQUENCE [LARGE SCALE GENOMIC DNA]</scope>
    <source>
        <strain evidence="9">DSM 12261 / ALA-1</strain>
    </source>
</reference>
<dbReference type="InterPro" id="IPR015424">
    <property type="entry name" value="PyrdxlP-dep_Trfase"/>
</dbReference>
<dbReference type="Proteomes" id="UP000002366">
    <property type="component" value="Chromosome"/>
</dbReference>
<dbReference type="STRING" id="572547.Amico_0518"/>
<accession>D5EDM3</accession>
<dbReference type="GO" id="GO:0006520">
    <property type="term" value="P:amino acid metabolic process"/>
    <property type="evidence" value="ECO:0007669"/>
    <property type="project" value="InterPro"/>
</dbReference>
<name>D5EDM3_AMICL</name>
<dbReference type="EMBL" id="CP001997">
    <property type="protein sequence ID" value="ADE56655.1"/>
    <property type="molecule type" value="Genomic_DNA"/>
</dbReference>
<protein>
    <recommendedName>
        <fullName evidence="6">Aminotransferase</fullName>
        <ecNumber evidence="6">2.6.1.-</ecNumber>
    </recommendedName>
</protein>
<keyword evidence="4 6" id="KW-0808">Transferase</keyword>
<evidence type="ECO:0000256" key="1">
    <source>
        <dbReference type="ARBA" id="ARBA00001933"/>
    </source>
</evidence>
<dbReference type="Gene3D" id="3.40.640.10">
    <property type="entry name" value="Type I PLP-dependent aspartate aminotransferase-like (Major domain)"/>
    <property type="match status" value="1"/>
</dbReference>
<dbReference type="SUPFAM" id="SSF53383">
    <property type="entry name" value="PLP-dependent transferases"/>
    <property type="match status" value="1"/>
</dbReference>
<dbReference type="PROSITE" id="PS00105">
    <property type="entry name" value="AA_TRANSFER_CLASS_1"/>
    <property type="match status" value="1"/>
</dbReference>